<organism evidence="6 7">
    <name type="scientific">Exidia glandulosa HHB12029</name>
    <dbReference type="NCBI Taxonomy" id="1314781"/>
    <lineage>
        <taxon>Eukaryota</taxon>
        <taxon>Fungi</taxon>
        <taxon>Dikarya</taxon>
        <taxon>Basidiomycota</taxon>
        <taxon>Agaricomycotina</taxon>
        <taxon>Agaricomycetes</taxon>
        <taxon>Auriculariales</taxon>
        <taxon>Exidiaceae</taxon>
        <taxon>Exidia</taxon>
    </lineage>
</organism>
<dbReference type="InParanoid" id="A0A165NQU0"/>
<name>A0A165NQU0_EXIGL</name>
<evidence type="ECO:0000256" key="4">
    <source>
        <dbReference type="ARBA" id="ARBA00023242"/>
    </source>
</evidence>
<accession>A0A165NQU0</accession>
<dbReference type="InterPro" id="IPR016073">
    <property type="entry name" value="Skp1_comp_POZ"/>
</dbReference>
<dbReference type="SUPFAM" id="SSF54695">
    <property type="entry name" value="POZ domain"/>
    <property type="match status" value="1"/>
</dbReference>
<dbReference type="InterPro" id="IPR039948">
    <property type="entry name" value="ELC1"/>
</dbReference>
<dbReference type="FunCoup" id="A0A165NQU0">
    <property type="interactions" value="348"/>
</dbReference>
<dbReference type="GO" id="GO:0005634">
    <property type="term" value="C:nucleus"/>
    <property type="evidence" value="ECO:0007669"/>
    <property type="project" value="UniProtKB-SubCell"/>
</dbReference>
<evidence type="ECO:0000256" key="1">
    <source>
        <dbReference type="ARBA" id="ARBA00004123"/>
    </source>
</evidence>
<dbReference type="InterPro" id="IPR011333">
    <property type="entry name" value="SKP1/BTB/POZ_sf"/>
</dbReference>
<sequence length="104" mass="11680">MAEQDEWVKLVSLDGFEFLLPRAAAQGSNTLKDMLDMSIGLAEATSNTVKLEYRAAVLQIVCEYLMYRYQVNTSGSKDEVPDFLERIPPELSLEVLMASDFLQA</sequence>
<dbReference type="PANTHER" id="PTHR20648">
    <property type="entry name" value="ELONGIN-C"/>
    <property type="match status" value="1"/>
</dbReference>
<protein>
    <recommendedName>
        <fullName evidence="3">Elongin-C</fullName>
    </recommendedName>
</protein>
<keyword evidence="7" id="KW-1185">Reference proteome</keyword>
<evidence type="ECO:0000313" key="6">
    <source>
        <dbReference type="EMBL" id="KZW01089.1"/>
    </source>
</evidence>
<comment type="subcellular location">
    <subcellularLocation>
        <location evidence="1">Nucleus</location>
    </subcellularLocation>
</comment>
<dbReference type="FunFam" id="3.30.710.10:FF:000035">
    <property type="entry name" value="Elongin C transcription elongation factor"/>
    <property type="match status" value="1"/>
</dbReference>
<dbReference type="Gene3D" id="3.30.710.10">
    <property type="entry name" value="Potassium Channel Kv1.1, Chain A"/>
    <property type="match status" value="1"/>
</dbReference>
<comment type="similarity">
    <text evidence="2">Belongs to the SKP1 family.</text>
</comment>
<evidence type="ECO:0000259" key="5">
    <source>
        <dbReference type="Pfam" id="PF03931"/>
    </source>
</evidence>
<dbReference type="AlphaFoldDB" id="A0A165NQU0"/>
<evidence type="ECO:0000313" key="7">
    <source>
        <dbReference type="Proteomes" id="UP000077266"/>
    </source>
</evidence>
<proteinExistence type="inferred from homology"/>
<gene>
    <name evidence="6" type="ORF">EXIGLDRAFT_745287</name>
</gene>
<reference evidence="6 7" key="1">
    <citation type="journal article" date="2016" name="Mol. Biol. Evol.">
        <title>Comparative Genomics of Early-Diverging Mushroom-Forming Fungi Provides Insights into the Origins of Lignocellulose Decay Capabilities.</title>
        <authorList>
            <person name="Nagy L.G."/>
            <person name="Riley R."/>
            <person name="Tritt A."/>
            <person name="Adam C."/>
            <person name="Daum C."/>
            <person name="Floudas D."/>
            <person name="Sun H."/>
            <person name="Yadav J.S."/>
            <person name="Pangilinan J."/>
            <person name="Larsson K.H."/>
            <person name="Matsuura K."/>
            <person name="Barry K."/>
            <person name="Labutti K."/>
            <person name="Kuo R."/>
            <person name="Ohm R.A."/>
            <person name="Bhattacharya S.S."/>
            <person name="Shirouzu T."/>
            <person name="Yoshinaga Y."/>
            <person name="Martin F.M."/>
            <person name="Grigoriev I.V."/>
            <person name="Hibbett D.S."/>
        </authorList>
    </citation>
    <scope>NUCLEOTIDE SEQUENCE [LARGE SCALE GENOMIC DNA]</scope>
    <source>
        <strain evidence="6 7">HHB12029</strain>
    </source>
</reference>
<keyword evidence="4" id="KW-0539">Nucleus</keyword>
<dbReference type="SMART" id="SM00512">
    <property type="entry name" value="Skp1"/>
    <property type="match status" value="1"/>
</dbReference>
<evidence type="ECO:0000256" key="3">
    <source>
        <dbReference type="ARBA" id="ARBA00021347"/>
    </source>
</evidence>
<dbReference type="CDD" id="cd18321">
    <property type="entry name" value="BTB_POZ_EloC"/>
    <property type="match status" value="1"/>
</dbReference>
<dbReference type="STRING" id="1314781.A0A165NQU0"/>
<dbReference type="InterPro" id="IPR001232">
    <property type="entry name" value="SKP1-like"/>
</dbReference>
<evidence type="ECO:0000256" key="2">
    <source>
        <dbReference type="ARBA" id="ARBA00009993"/>
    </source>
</evidence>
<dbReference type="OrthoDB" id="249087at2759"/>
<dbReference type="EMBL" id="KV425896">
    <property type="protein sequence ID" value="KZW01089.1"/>
    <property type="molecule type" value="Genomic_DNA"/>
</dbReference>
<dbReference type="Pfam" id="PF03931">
    <property type="entry name" value="Skp1_POZ"/>
    <property type="match status" value="1"/>
</dbReference>
<dbReference type="GO" id="GO:0006511">
    <property type="term" value="P:ubiquitin-dependent protein catabolic process"/>
    <property type="evidence" value="ECO:0007669"/>
    <property type="project" value="InterPro"/>
</dbReference>
<dbReference type="Proteomes" id="UP000077266">
    <property type="component" value="Unassembled WGS sequence"/>
</dbReference>
<feature type="domain" description="SKP1 component POZ" evidence="5">
    <location>
        <begin position="8"/>
        <end position="68"/>
    </location>
</feature>